<evidence type="ECO:0000256" key="1">
    <source>
        <dbReference type="ARBA" id="ARBA00011063"/>
    </source>
</evidence>
<dbReference type="EMBL" id="JACBZO010000001">
    <property type="protein sequence ID" value="NYI40389.1"/>
    <property type="molecule type" value="Genomic_DNA"/>
</dbReference>
<keyword evidence="4" id="KW-0904">Protein phosphatase</keyword>
<dbReference type="AlphaFoldDB" id="A0A7Y9Z7R1"/>
<sequence length="179" mass="18948">MPHILTVCTGNICRSPAAEIALRRHLGDAVTTSSAGTRAVVGRGVPEQMAREMAADGLDASTHVARQFTAAMAQDADLVIALAAEHRRRLVSEAPAALKKSFLLMELAAMARSGAPLEGEGTAERVANIGPAVIAYRPQLAALDIVDVPDPYGRTDQEYAESFAMIRDAVNDIAAWVRG</sequence>
<dbReference type="PRINTS" id="PR00719">
    <property type="entry name" value="LMWPTPASE"/>
</dbReference>
<dbReference type="InterPro" id="IPR017867">
    <property type="entry name" value="Tyr_phospatase_low_mol_wt"/>
</dbReference>
<dbReference type="EC" id="3.1.3.48" evidence="2"/>
<evidence type="ECO:0000313" key="8">
    <source>
        <dbReference type="Proteomes" id="UP000547973"/>
    </source>
</evidence>
<dbReference type="GO" id="GO:0004725">
    <property type="term" value="F:protein tyrosine phosphatase activity"/>
    <property type="evidence" value="ECO:0007669"/>
    <property type="project" value="UniProtKB-EC"/>
</dbReference>
<dbReference type="PANTHER" id="PTHR11717:SF7">
    <property type="entry name" value="LOW MOLECULAR WEIGHT PHOSPHOTYROSINE PROTEIN PHOSPHATASE"/>
    <property type="match status" value="1"/>
</dbReference>
<dbReference type="Proteomes" id="UP000547973">
    <property type="component" value="Unassembled WGS sequence"/>
</dbReference>
<dbReference type="PANTHER" id="PTHR11717">
    <property type="entry name" value="LOW MOLECULAR WEIGHT PROTEIN TYROSINE PHOSPHATASE"/>
    <property type="match status" value="1"/>
</dbReference>
<evidence type="ECO:0000256" key="2">
    <source>
        <dbReference type="ARBA" id="ARBA00013064"/>
    </source>
</evidence>
<organism evidence="7 8">
    <name type="scientific">Demequina lutea</name>
    <dbReference type="NCBI Taxonomy" id="431489"/>
    <lineage>
        <taxon>Bacteria</taxon>
        <taxon>Bacillati</taxon>
        <taxon>Actinomycetota</taxon>
        <taxon>Actinomycetes</taxon>
        <taxon>Micrococcales</taxon>
        <taxon>Demequinaceae</taxon>
        <taxon>Demequina</taxon>
    </lineage>
</organism>
<evidence type="ECO:0000313" key="7">
    <source>
        <dbReference type="EMBL" id="NYI40389.1"/>
    </source>
</evidence>
<dbReference type="OrthoDB" id="9784339at2"/>
<evidence type="ECO:0000256" key="5">
    <source>
        <dbReference type="PIRSR" id="PIRSR617867-1"/>
    </source>
</evidence>
<dbReference type="SMART" id="SM00226">
    <property type="entry name" value="LMWPc"/>
    <property type="match status" value="1"/>
</dbReference>
<keyword evidence="3 7" id="KW-0378">Hydrolase</keyword>
<keyword evidence="8" id="KW-1185">Reference proteome</keyword>
<protein>
    <recommendedName>
        <fullName evidence="2">protein-tyrosine-phosphatase</fullName>
        <ecNumber evidence="2">3.1.3.48</ecNumber>
    </recommendedName>
</protein>
<evidence type="ECO:0000259" key="6">
    <source>
        <dbReference type="SMART" id="SM00226"/>
    </source>
</evidence>
<feature type="domain" description="Phosphotyrosine protein phosphatase I" evidence="6">
    <location>
        <begin position="2"/>
        <end position="176"/>
    </location>
</feature>
<reference evidence="7 8" key="1">
    <citation type="submission" date="2020-07" db="EMBL/GenBank/DDBJ databases">
        <title>Sequencing the genomes of 1000 actinobacteria strains.</title>
        <authorList>
            <person name="Klenk H.-P."/>
        </authorList>
    </citation>
    <scope>NUCLEOTIDE SEQUENCE [LARGE SCALE GENOMIC DNA]</scope>
    <source>
        <strain evidence="7 8">DSM 19970</strain>
    </source>
</reference>
<dbReference type="Pfam" id="PF01451">
    <property type="entry name" value="LMWPc"/>
    <property type="match status" value="1"/>
</dbReference>
<comment type="caution">
    <text evidence="7">The sequence shown here is derived from an EMBL/GenBank/DDBJ whole genome shotgun (WGS) entry which is preliminary data.</text>
</comment>
<dbReference type="InterPro" id="IPR036196">
    <property type="entry name" value="Ptyr_pPase_sf"/>
</dbReference>
<dbReference type="InterPro" id="IPR050438">
    <property type="entry name" value="LMW_PTPase"/>
</dbReference>
<name>A0A7Y9Z7R1_9MICO</name>
<evidence type="ECO:0000256" key="4">
    <source>
        <dbReference type="ARBA" id="ARBA00022912"/>
    </source>
</evidence>
<gene>
    <name evidence="7" type="ORF">BKA03_000508</name>
</gene>
<dbReference type="SUPFAM" id="SSF52788">
    <property type="entry name" value="Phosphotyrosine protein phosphatases I"/>
    <property type="match status" value="1"/>
</dbReference>
<feature type="active site" evidence="5">
    <location>
        <position position="14"/>
    </location>
</feature>
<accession>A0A7Y9Z7R1</accession>
<dbReference type="RefSeq" id="WP_062075476.1">
    <property type="nucleotide sequence ID" value="NZ_BBRC01000009.1"/>
</dbReference>
<proteinExistence type="inferred from homology"/>
<feature type="active site" description="Nucleophile" evidence="5">
    <location>
        <position position="8"/>
    </location>
</feature>
<dbReference type="InterPro" id="IPR023485">
    <property type="entry name" value="Ptyr_pPase"/>
</dbReference>
<dbReference type="Gene3D" id="3.40.50.2300">
    <property type="match status" value="1"/>
</dbReference>
<comment type="similarity">
    <text evidence="1">Belongs to the low molecular weight phosphotyrosine protein phosphatase family.</text>
</comment>
<evidence type="ECO:0000256" key="3">
    <source>
        <dbReference type="ARBA" id="ARBA00022801"/>
    </source>
</evidence>